<dbReference type="RefSeq" id="WP_072815991.1">
    <property type="nucleotide sequence ID" value="NZ_JAHWLX010000110.1"/>
</dbReference>
<organism evidence="2 3">
    <name type="scientific">Rhodococcus zopfii</name>
    <dbReference type="NCBI Taxonomy" id="43772"/>
    <lineage>
        <taxon>Bacteria</taxon>
        <taxon>Bacillati</taxon>
        <taxon>Actinomycetota</taxon>
        <taxon>Actinomycetes</taxon>
        <taxon>Mycobacteriales</taxon>
        <taxon>Nocardiaceae</taxon>
        <taxon>Rhodococcus</taxon>
    </lineage>
</organism>
<dbReference type="InterPro" id="IPR003399">
    <property type="entry name" value="Mce/MlaD"/>
</dbReference>
<dbReference type="PANTHER" id="PTHR33371:SF4">
    <property type="entry name" value="INTERMEMBRANE PHOSPHOLIPID TRANSPORT SYSTEM BINDING PROTEIN MLAD"/>
    <property type="match status" value="1"/>
</dbReference>
<dbReference type="PANTHER" id="PTHR33371">
    <property type="entry name" value="INTERMEMBRANE PHOSPHOLIPID TRANSPORT SYSTEM BINDING PROTEIN MLAD-RELATED"/>
    <property type="match status" value="1"/>
</dbReference>
<dbReference type="EMBL" id="WBMO01000001">
    <property type="protein sequence ID" value="MDV2476219.1"/>
    <property type="molecule type" value="Genomic_DNA"/>
</dbReference>
<sequence>MTVIALTATAIASSCGVGVTHAQASDANAPSETLCAEMPDGIGLYPGNPVTQMGFPVGKVESVVSRGDHVEVVFTTEGGRVFPADVQAVTRSKSILADRSLELVGNYESGPTLEPESCIPLRNSHTPKTISEVVGSAADFIEALSPEGGDDTVEMAVTGLNESLRGQGPNARAMMEHAADAMENPDRFVADIGSSINNMAPLTENALAEWGAIKGIVANMPDVVDAGIDLWPGTIDVCVGIGWLVAFLDDIQNTYGDEIWPFVHGQATDAIALAAGRSGDLAGLVSTPTVMKGAVDQQTAQAGPLTAGFTPPAISLNDEEAERLCALLESLSPGSCHRAGSGTAVTEDGLLGLLDPNGATR</sequence>
<evidence type="ECO:0000313" key="2">
    <source>
        <dbReference type="EMBL" id="MDV2476219.1"/>
    </source>
</evidence>
<evidence type="ECO:0000313" key="3">
    <source>
        <dbReference type="Proteomes" id="UP001275440"/>
    </source>
</evidence>
<proteinExistence type="predicted"/>
<feature type="domain" description="Mce/MlaD" evidence="1">
    <location>
        <begin position="33"/>
        <end position="104"/>
    </location>
</feature>
<keyword evidence="3" id="KW-1185">Reference proteome</keyword>
<accession>A0ABU3WQE1</accession>
<name>A0ABU3WQE1_9NOCA</name>
<dbReference type="InterPro" id="IPR052336">
    <property type="entry name" value="MlaD_Phospholipid_Transporter"/>
</dbReference>
<reference evidence="2 3" key="1">
    <citation type="submission" date="2019-10" db="EMBL/GenBank/DDBJ databases">
        <title>Draft Genome Assembly of Rhodococcus zopfii DSM44189.</title>
        <authorList>
            <person name="Sutton J.M."/>
            <person name="Akob D.M."/>
            <person name="Bushman T.J."/>
        </authorList>
    </citation>
    <scope>NUCLEOTIDE SEQUENCE [LARGE SCALE GENOMIC DNA]</scope>
    <source>
        <strain evidence="2 3">DSM 44189</strain>
    </source>
</reference>
<protein>
    <submittedName>
        <fullName evidence="2">MCE family protein</fullName>
    </submittedName>
</protein>
<evidence type="ECO:0000259" key="1">
    <source>
        <dbReference type="Pfam" id="PF02470"/>
    </source>
</evidence>
<dbReference type="Proteomes" id="UP001275440">
    <property type="component" value="Unassembled WGS sequence"/>
</dbReference>
<gene>
    <name evidence="2" type="ORF">F8M49_14265</name>
</gene>
<comment type="caution">
    <text evidence="2">The sequence shown here is derived from an EMBL/GenBank/DDBJ whole genome shotgun (WGS) entry which is preliminary data.</text>
</comment>
<dbReference type="Pfam" id="PF02470">
    <property type="entry name" value="MlaD"/>
    <property type="match status" value="1"/>
</dbReference>